<reference evidence="2 3" key="1">
    <citation type="submission" date="2019-02" db="EMBL/GenBank/DDBJ databases">
        <title>Jishengella sp. nov., isolated from a root of Zingiber montanum.</title>
        <authorList>
            <person name="Kuncharoen N."/>
            <person name="Kudo T."/>
            <person name="Masahiro Y."/>
            <person name="Ohkuma M."/>
            <person name="Tanasupawat S."/>
        </authorList>
    </citation>
    <scope>NUCLEOTIDE SEQUENCE [LARGE SCALE GENOMIC DNA]</scope>
    <source>
        <strain evidence="2 3">PLAI 1-1</strain>
    </source>
</reference>
<dbReference type="AlphaFoldDB" id="A0A4R0G924"/>
<dbReference type="SUPFAM" id="SSF89232">
    <property type="entry name" value="Hypothetical protein TM1070"/>
    <property type="match status" value="1"/>
</dbReference>
<sequence>MLNLTVPLLLYQATGRALWAGPAASGSLLAGCWSPPTNPRWSTWYGGPGKPVRRCDRSVPATRRARWCVPTTGWSASTGSPGCCRTTPTDGRPQWPPAPSWRTWARACSTPAWRWRTWATSTTRRPYGAVLTSGVPVVVQFQRQDTRRPGVVALTDVIAHPLG</sequence>
<proteinExistence type="predicted"/>
<gene>
    <name evidence="2" type="ORF">E0H26_23025</name>
</gene>
<comment type="caution">
    <text evidence="2">The sequence shown here is derived from an EMBL/GenBank/DDBJ whole genome shotgun (WGS) entry which is preliminary data.</text>
</comment>
<dbReference type="Proteomes" id="UP000292274">
    <property type="component" value="Unassembled WGS sequence"/>
</dbReference>
<dbReference type="EMBL" id="SJJR01000019">
    <property type="protein sequence ID" value="TCB93454.1"/>
    <property type="molecule type" value="Genomic_DNA"/>
</dbReference>
<evidence type="ECO:0000256" key="1">
    <source>
        <dbReference type="SAM" id="SignalP"/>
    </source>
</evidence>
<accession>A0A4R0G924</accession>
<protein>
    <submittedName>
        <fullName evidence="2">Uncharacterized protein</fullName>
    </submittedName>
</protein>
<dbReference type="InterPro" id="IPR036698">
    <property type="entry name" value="TM1070-like_sf"/>
</dbReference>
<evidence type="ECO:0000313" key="3">
    <source>
        <dbReference type="Proteomes" id="UP000292274"/>
    </source>
</evidence>
<feature type="chain" id="PRO_5038753823" evidence="1">
    <location>
        <begin position="20"/>
        <end position="163"/>
    </location>
</feature>
<keyword evidence="1" id="KW-0732">Signal</keyword>
<feature type="signal peptide" evidence="1">
    <location>
        <begin position="1"/>
        <end position="19"/>
    </location>
</feature>
<organism evidence="2 3">
    <name type="scientific">Micromonospora zingiberis</name>
    <dbReference type="NCBI Taxonomy" id="2053011"/>
    <lineage>
        <taxon>Bacteria</taxon>
        <taxon>Bacillati</taxon>
        <taxon>Actinomycetota</taxon>
        <taxon>Actinomycetes</taxon>
        <taxon>Micromonosporales</taxon>
        <taxon>Micromonosporaceae</taxon>
        <taxon>Micromonospora</taxon>
    </lineage>
</organism>
<keyword evidence="3" id="KW-1185">Reference proteome</keyword>
<name>A0A4R0G924_9ACTN</name>
<evidence type="ECO:0000313" key="2">
    <source>
        <dbReference type="EMBL" id="TCB93454.1"/>
    </source>
</evidence>